<proteinExistence type="predicted"/>
<dbReference type="EnsemblMetazoa" id="MESCA002000-RA">
    <property type="protein sequence ID" value="MESCA002000-PA"/>
    <property type="gene ID" value="MESCA002000"/>
</dbReference>
<name>T1GF69_MEGSC</name>
<dbReference type="HOGENOM" id="CLU_2645103_0_0_1"/>
<evidence type="ECO:0000313" key="2">
    <source>
        <dbReference type="Proteomes" id="UP000015102"/>
    </source>
</evidence>
<evidence type="ECO:0000313" key="1">
    <source>
        <dbReference type="EnsemblMetazoa" id="MESCA002000-PA"/>
    </source>
</evidence>
<dbReference type="EMBL" id="CAQQ02092790">
    <property type="status" value="NOT_ANNOTATED_CDS"/>
    <property type="molecule type" value="Genomic_DNA"/>
</dbReference>
<protein>
    <submittedName>
        <fullName evidence="1">Uncharacterized protein</fullName>
    </submittedName>
</protein>
<dbReference type="Proteomes" id="UP000015102">
    <property type="component" value="Unassembled WGS sequence"/>
</dbReference>
<dbReference type="AlphaFoldDB" id="T1GF69"/>
<reference evidence="1" key="2">
    <citation type="submission" date="2015-06" db="UniProtKB">
        <authorList>
            <consortium name="EnsemblMetazoa"/>
        </authorList>
    </citation>
    <scope>IDENTIFICATION</scope>
</reference>
<reference evidence="2" key="1">
    <citation type="submission" date="2013-02" db="EMBL/GenBank/DDBJ databases">
        <authorList>
            <person name="Hughes D."/>
        </authorList>
    </citation>
    <scope>NUCLEOTIDE SEQUENCE</scope>
    <source>
        <strain>Durham</strain>
        <strain evidence="2">NC isolate 2 -- Noor lab</strain>
    </source>
</reference>
<sequence>MTVTPRSIIVREKKGDIKQKEGKLPTFEDLNNIKCKVIPASHHERSRNSKPDIGKIHEIIKKFKCLSCQTLPGINAG</sequence>
<accession>T1GF69</accession>
<keyword evidence="2" id="KW-1185">Reference proteome</keyword>
<organism evidence="1 2">
    <name type="scientific">Megaselia scalaris</name>
    <name type="common">Humpbacked fly</name>
    <name type="synonym">Phora scalaris</name>
    <dbReference type="NCBI Taxonomy" id="36166"/>
    <lineage>
        <taxon>Eukaryota</taxon>
        <taxon>Metazoa</taxon>
        <taxon>Ecdysozoa</taxon>
        <taxon>Arthropoda</taxon>
        <taxon>Hexapoda</taxon>
        <taxon>Insecta</taxon>
        <taxon>Pterygota</taxon>
        <taxon>Neoptera</taxon>
        <taxon>Endopterygota</taxon>
        <taxon>Diptera</taxon>
        <taxon>Brachycera</taxon>
        <taxon>Muscomorpha</taxon>
        <taxon>Platypezoidea</taxon>
        <taxon>Phoridae</taxon>
        <taxon>Megaseliini</taxon>
        <taxon>Megaselia</taxon>
    </lineage>
</organism>